<organism evidence="3 4">
    <name type="scientific">Basidiobolus meristosporus CBS 931.73</name>
    <dbReference type="NCBI Taxonomy" id="1314790"/>
    <lineage>
        <taxon>Eukaryota</taxon>
        <taxon>Fungi</taxon>
        <taxon>Fungi incertae sedis</taxon>
        <taxon>Zoopagomycota</taxon>
        <taxon>Entomophthoromycotina</taxon>
        <taxon>Basidiobolomycetes</taxon>
        <taxon>Basidiobolales</taxon>
        <taxon>Basidiobolaceae</taxon>
        <taxon>Basidiobolus</taxon>
    </lineage>
</organism>
<dbReference type="InterPro" id="IPR011993">
    <property type="entry name" value="PH-like_dom_sf"/>
</dbReference>
<dbReference type="SMART" id="SM00233">
    <property type="entry name" value="PH"/>
    <property type="match status" value="2"/>
</dbReference>
<name>A0A1Y1XTV8_9FUNG</name>
<dbReference type="EMBL" id="MCFE01000467">
    <property type="protein sequence ID" value="ORX89189.1"/>
    <property type="molecule type" value="Genomic_DNA"/>
</dbReference>
<sequence length="545" mass="62381">MGSEEGSELQYAMGGTPPGDTYFDDNLVFNVQQRTELNFYVRYVVKDVWRQLSFPRTETVAHAKQMCLVKCGITSQQNLSFPTPVSSSVSSDRDTENSDESLSTETDWTMEYGLFWPAAGHWLDDSRRLATYQFAPQDIIEVQQRNNFILLPMLNYFDSYAEGYLLKRCGRGLSHNWGLRWFCLRGKLICYSRKAKDFSSAVVHIYDPFLFMEESHFKSDEHSLQFSIQFPNKTLELKATTHQEFVHWRRSSLARPRRKTAETISPTWTKSTEVKATDHLAERNEPRARTKSLVSIFTKTSHFIPKTRRESNPVDTVPEQVMPVLRAYFQTCGEPESVYVGVKPKRLFIFKNGTHSHHKERTISLTNTIVEVEHHSASRLMFAFSIKNSALDIINTPGGTIGRLYVENEVEVKEWLTVLIEKAEVQVSFANIKPFISEIITSEPDDGYSASPPTTPTSLYGSDFTNFPFTASKHSIPNRQSLKDYFEELHTTTKAVGISNQLSEDTDISRSAPTPAPHCFNSHRITKKTSQRFPATFWKRRGSII</sequence>
<dbReference type="InterPro" id="IPR001849">
    <property type="entry name" value="PH_domain"/>
</dbReference>
<dbReference type="AlphaFoldDB" id="A0A1Y1XTV8"/>
<dbReference type="InParanoid" id="A0A1Y1XTV8"/>
<dbReference type="SUPFAM" id="SSF50729">
    <property type="entry name" value="PH domain-like"/>
    <property type="match status" value="1"/>
</dbReference>
<keyword evidence="4" id="KW-1185">Reference proteome</keyword>
<dbReference type="PROSITE" id="PS50003">
    <property type="entry name" value="PH_DOMAIN"/>
    <property type="match status" value="1"/>
</dbReference>
<dbReference type="Gene3D" id="3.10.20.90">
    <property type="entry name" value="Phosphatidylinositol 3-kinase Catalytic Subunit, Chain A, domain 1"/>
    <property type="match status" value="1"/>
</dbReference>
<evidence type="ECO:0000313" key="3">
    <source>
        <dbReference type="EMBL" id="ORX89189.1"/>
    </source>
</evidence>
<dbReference type="OrthoDB" id="2448857at2759"/>
<dbReference type="CDD" id="cd00821">
    <property type="entry name" value="PH"/>
    <property type="match status" value="1"/>
</dbReference>
<protein>
    <recommendedName>
        <fullName evidence="2">PH domain-containing protein</fullName>
    </recommendedName>
</protein>
<dbReference type="Pfam" id="PF00169">
    <property type="entry name" value="PH"/>
    <property type="match status" value="1"/>
</dbReference>
<feature type="domain" description="PH" evidence="2">
    <location>
        <begin position="158"/>
        <end position="257"/>
    </location>
</feature>
<accession>A0A1Y1XTV8</accession>
<proteinExistence type="predicted"/>
<evidence type="ECO:0000259" key="2">
    <source>
        <dbReference type="PROSITE" id="PS50003"/>
    </source>
</evidence>
<evidence type="ECO:0000256" key="1">
    <source>
        <dbReference type="SAM" id="MobiDB-lite"/>
    </source>
</evidence>
<reference evidence="3 4" key="1">
    <citation type="submission" date="2016-07" db="EMBL/GenBank/DDBJ databases">
        <title>Pervasive Adenine N6-methylation of Active Genes in Fungi.</title>
        <authorList>
            <consortium name="DOE Joint Genome Institute"/>
            <person name="Mondo S.J."/>
            <person name="Dannebaum R.O."/>
            <person name="Kuo R.C."/>
            <person name="Labutti K."/>
            <person name="Haridas S."/>
            <person name="Kuo A."/>
            <person name="Salamov A."/>
            <person name="Ahrendt S.R."/>
            <person name="Lipzen A."/>
            <person name="Sullivan W."/>
            <person name="Andreopoulos W.B."/>
            <person name="Clum A."/>
            <person name="Lindquist E."/>
            <person name="Daum C."/>
            <person name="Ramamoorthy G.K."/>
            <person name="Gryganskyi A."/>
            <person name="Culley D."/>
            <person name="Magnuson J.K."/>
            <person name="James T.Y."/>
            <person name="O'Malley M.A."/>
            <person name="Stajich J.E."/>
            <person name="Spatafora J.W."/>
            <person name="Visel A."/>
            <person name="Grigoriev I.V."/>
        </authorList>
    </citation>
    <scope>NUCLEOTIDE SEQUENCE [LARGE SCALE GENOMIC DNA]</scope>
    <source>
        <strain evidence="3 4">CBS 931.73</strain>
    </source>
</reference>
<dbReference type="Gene3D" id="2.30.29.30">
    <property type="entry name" value="Pleckstrin-homology domain (PH domain)/Phosphotyrosine-binding domain (PTB)"/>
    <property type="match status" value="1"/>
</dbReference>
<comment type="caution">
    <text evidence="3">The sequence shown here is derived from an EMBL/GenBank/DDBJ whole genome shotgun (WGS) entry which is preliminary data.</text>
</comment>
<feature type="region of interest" description="Disordered" evidence="1">
    <location>
        <begin position="81"/>
        <end position="103"/>
    </location>
</feature>
<gene>
    <name evidence="3" type="ORF">K493DRAFT_318892</name>
</gene>
<evidence type="ECO:0000313" key="4">
    <source>
        <dbReference type="Proteomes" id="UP000193498"/>
    </source>
</evidence>
<dbReference type="Proteomes" id="UP000193498">
    <property type="component" value="Unassembled WGS sequence"/>
</dbReference>